<dbReference type="EMBL" id="VIUW01000002">
    <property type="protein sequence ID" value="TWD15465.1"/>
    <property type="molecule type" value="Genomic_DNA"/>
</dbReference>
<dbReference type="InterPro" id="IPR011335">
    <property type="entry name" value="Restrct_endonuc-II-like"/>
</dbReference>
<dbReference type="OrthoDB" id="5176673at2"/>
<dbReference type="Pfam" id="PF04480">
    <property type="entry name" value="DUF559"/>
    <property type="match status" value="1"/>
</dbReference>
<evidence type="ECO:0000313" key="3">
    <source>
        <dbReference type="Proteomes" id="UP000315628"/>
    </source>
</evidence>
<sequence>MKPRLRLDLSTLSDIPYFSRAQAREWGISDHDLRLLIARGLIVRLDRGWFTTRVGATPEELHLLRTIAALSMHPGALAAARHSAVILHGLPLARADLSLVELARRSGGHGRSRAAVRETQMAAVPVRQIELDDPKTRVLVTDPAHSIVATAMTNNPVSAVVAGDAALRARLVSDADLRSALDTYSGCPGIEAARAAVGVMDRRHESPGETLLADILRQLGWLVTPQFQVRSASGRRYRVDFVLEGHRVVIEFDGQIKYKTPGARAAQERRELDILATGWVVVRIDWGELDPAAVDAKVREGIRLATLAA</sequence>
<reference evidence="2 3" key="1">
    <citation type="submission" date="2019-06" db="EMBL/GenBank/DDBJ databases">
        <title>Sequencing the genomes of 1000 actinobacteria strains.</title>
        <authorList>
            <person name="Klenk H.-P."/>
        </authorList>
    </citation>
    <scope>NUCLEOTIDE SEQUENCE [LARGE SCALE GENOMIC DNA]</scope>
    <source>
        <strain evidence="2 3">DSM 18935</strain>
    </source>
</reference>
<comment type="caution">
    <text evidence="2">The sequence shown here is derived from an EMBL/GenBank/DDBJ whole genome shotgun (WGS) entry which is preliminary data.</text>
</comment>
<dbReference type="AlphaFoldDB" id="A0A560WDB4"/>
<keyword evidence="3" id="KW-1185">Reference proteome</keyword>
<protein>
    <submittedName>
        <fullName evidence="2">Uncharacterized protein DUF559</fullName>
    </submittedName>
</protein>
<proteinExistence type="predicted"/>
<accession>A0A560WDB4</accession>
<gene>
    <name evidence="2" type="ORF">FB557_0975</name>
</gene>
<name>A0A560WDB4_9MICO</name>
<evidence type="ECO:0000259" key="1">
    <source>
        <dbReference type="Pfam" id="PF04480"/>
    </source>
</evidence>
<dbReference type="SUPFAM" id="SSF52980">
    <property type="entry name" value="Restriction endonuclease-like"/>
    <property type="match status" value="1"/>
</dbReference>
<dbReference type="InterPro" id="IPR007569">
    <property type="entry name" value="DUF559"/>
</dbReference>
<evidence type="ECO:0000313" key="2">
    <source>
        <dbReference type="EMBL" id="TWD15465.1"/>
    </source>
</evidence>
<organism evidence="2 3">
    <name type="scientific">Marihabitans asiaticum</name>
    <dbReference type="NCBI Taxonomy" id="415218"/>
    <lineage>
        <taxon>Bacteria</taxon>
        <taxon>Bacillati</taxon>
        <taxon>Actinomycetota</taxon>
        <taxon>Actinomycetes</taxon>
        <taxon>Micrococcales</taxon>
        <taxon>Intrasporangiaceae</taxon>
        <taxon>Marihabitans</taxon>
    </lineage>
</organism>
<dbReference type="Proteomes" id="UP000315628">
    <property type="component" value="Unassembled WGS sequence"/>
</dbReference>
<dbReference type="Gene3D" id="3.40.960.10">
    <property type="entry name" value="VSR Endonuclease"/>
    <property type="match status" value="1"/>
</dbReference>
<feature type="domain" description="DUF559" evidence="1">
    <location>
        <begin position="222"/>
        <end position="289"/>
    </location>
</feature>